<dbReference type="CDD" id="cd13925">
    <property type="entry name" value="RPF"/>
    <property type="match status" value="1"/>
</dbReference>
<dbReference type="CDD" id="cd00118">
    <property type="entry name" value="LysM"/>
    <property type="match status" value="1"/>
</dbReference>
<feature type="compositionally biased region" description="Low complexity" evidence="3">
    <location>
        <begin position="133"/>
        <end position="176"/>
    </location>
</feature>
<comment type="caution">
    <text evidence="5">The sequence shown here is derived from an EMBL/GenBank/DDBJ whole genome shotgun (WGS) entry which is preliminary data.</text>
</comment>
<evidence type="ECO:0000256" key="1">
    <source>
        <dbReference type="ARBA" id="ARBA00010830"/>
    </source>
</evidence>
<dbReference type="PROSITE" id="PS51782">
    <property type="entry name" value="LYSM"/>
    <property type="match status" value="1"/>
</dbReference>
<evidence type="ECO:0000313" key="5">
    <source>
        <dbReference type="EMBL" id="MDX3135593.1"/>
    </source>
</evidence>
<evidence type="ECO:0000259" key="4">
    <source>
        <dbReference type="PROSITE" id="PS51782"/>
    </source>
</evidence>
<dbReference type="Proteomes" id="UP001273589">
    <property type="component" value="Unassembled WGS sequence"/>
</dbReference>
<feature type="compositionally biased region" description="Basic and acidic residues" evidence="3">
    <location>
        <begin position="177"/>
        <end position="186"/>
    </location>
</feature>
<feature type="compositionally biased region" description="Low complexity" evidence="3">
    <location>
        <begin position="233"/>
        <end position="245"/>
    </location>
</feature>
<dbReference type="GO" id="GO:0016787">
    <property type="term" value="F:hydrolase activity"/>
    <property type="evidence" value="ECO:0007669"/>
    <property type="project" value="UniProtKB-KW"/>
</dbReference>
<organism evidence="5 6">
    <name type="scientific">Streptomyces europaeiscabiei</name>
    <dbReference type="NCBI Taxonomy" id="146819"/>
    <lineage>
        <taxon>Bacteria</taxon>
        <taxon>Bacillati</taxon>
        <taxon>Actinomycetota</taxon>
        <taxon>Actinomycetes</taxon>
        <taxon>Kitasatosporales</taxon>
        <taxon>Streptomycetaceae</taxon>
        <taxon>Streptomyces</taxon>
    </lineage>
</organism>
<name>A0AAJ2PYK7_9ACTN</name>
<evidence type="ECO:0000313" key="6">
    <source>
        <dbReference type="Proteomes" id="UP001273589"/>
    </source>
</evidence>
<accession>A0AAJ2PYK7</accession>
<dbReference type="InterPro" id="IPR036779">
    <property type="entry name" value="LysM_dom_sf"/>
</dbReference>
<comment type="similarity">
    <text evidence="1">Belongs to the transglycosylase family. Rpf subfamily.</text>
</comment>
<dbReference type="RefSeq" id="WP_319698112.1">
    <property type="nucleotide sequence ID" value="NZ_JARAWN010000426.1"/>
</dbReference>
<dbReference type="Gene3D" id="3.10.350.10">
    <property type="entry name" value="LysM domain"/>
    <property type="match status" value="1"/>
</dbReference>
<dbReference type="SMART" id="SM00257">
    <property type="entry name" value="LysM"/>
    <property type="match status" value="1"/>
</dbReference>
<dbReference type="Gene3D" id="1.10.530.10">
    <property type="match status" value="1"/>
</dbReference>
<dbReference type="SUPFAM" id="SSF53955">
    <property type="entry name" value="Lysozyme-like"/>
    <property type="match status" value="1"/>
</dbReference>
<sequence length="352" mass="34831">MLSGNGRHRRPRQAPALLVAAGVTGSAIAIPLLGATGASAASGTTWDQVAECESGGSWSADTGNERYGGLQLTQANWEKYGGLDYATTADQASRSQQIAVAEKVLADQGVGVWSTCGLLHNLGGDSGSADVDTGVAGDSASSSGASDSFGLSDASKSTDSTDSTKSPDSTKSGDSTDSTRSDRSDESGESSESPDSSDSSVNVPEGSTKAETGTGSGDSTASGSEDPDDPSRSDGSSAVDGSDSGTGRHRGISADEDAGADADAGAGATDGSRTDSASSGRHASRGGDAAREVVDGAYTVQVGDSLTGIVNSLGLGGGWRDLYAENEGTVGTDPDLILPGQTLEVGAETGEK</sequence>
<proteinExistence type="inferred from homology"/>
<dbReference type="AlphaFoldDB" id="A0AAJ2PYK7"/>
<feature type="domain" description="LysM" evidence="4">
    <location>
        <begin position="296"/>
        <end position="345"/>
    </location>
</feature>
<dbReference type="InterPro" id="IPR010618">
    <property type="entry name" value="RPF"/>
</dbReference>
<gene>
    <name evidence="5" type="ORF">PV367_38685</name>
</gene>
<dbReference type="EMBL" id="JARAWN010000426">
    <property type="protein sequence ID" value="MDX3135593.1"/>
    <property type="molecule type" value="Genomic_DNA"/>
</dbReference>
<protein>
    <submittedName>
        <fullName evidence="5">Transglycosylase family protein</fullName>
    </submittedName>
</protein>
<dbReference type="InterPro" id="IPR023346">
    <property type="entry name" value="Lysozyme-like_dom_sf"/>
</dbReference>
<feature type="region of interest" description="Disordered" evidence="3">
    <location>
        <begin position="133"/>
        <end position="291"/>
    </location>
</feature>
<feature type="compositionally biased region" description="Low complexity" evidence="3">
    <location>
        <begin position="261"/>
        <end position="281"/>
    </location>
</feature>
<evidence type="ECO:0000256" key="3">
    <source>
        <dbReference type="SAM" id="MobiDB-lite"/>
    </source>
</evidence>
<dbReference type="Pfam" id="PF06737">
    <property type="entry name" value="Transglycosylas"/>
    <property type="match status" value="1"/>
</dbReference>
<evidence type="ECO:0000256" key="2">
    <source>
        <dbReference type="ARBA" id="ARBA00022801"/>
    </source>
</evidence>
<feature type="compositionally biased region" description="Low complexity" evidence="3">
    <location>
        <begin position="210"/>
        <end position="224"/>
    </location>
</feature>
<reference evidence="5" key="1">
    <citation type="journal article" date="2023" name="Microb. Genom.">
        <title>Mesoterricola silvestris gen. nov., sp. nov., Mesoterricola sediminis sp. nov., Geothrix oryzae sp. nov., Geothrix edaphica sp. nov., Geothrix rubra sp. nov., and Geothrix limicola sp. nov., six novel members of Acidobacteriota isolated from soils.</title>
        <authorList>
            <person name="Weisberg A.J."/>
            <person name="Pearce E."/>
            <person name="Kramer C.G."/>
            <person name="Chang J.H."/>
            <person name="Clarke C.R."/>
        </authorList>
    </citation>
    <scope>NUCLEOTIDE SEQUENCE</scope>
    <source>
        <strain evidence="5">ND06-05F</strain>
    </source>
</reference>
<keyword evidence="2" id="KW-0378">Hydrolase</keyword>
<dbReference type="InterPro" id="IPR018392">
    <property type="entry name" value="LysM"/>
</dbReference>
<feature type="compositionally biased region" description="Low complexity" evidence="3">
    <location>
        <begin position="190"/>
        <end position="200"/>
    </location>
</feature>